<keyword evidence="10" id="KW-1185">Reference proteome</keyword>
<evidence type="ECO:0000256" key="8">
    <source>
        <dbReference type="RuleBase" id="RU362010"/>
    </source>
</evidence>
<evidence type="ECO:0000256" key="1">
    <source>
        <dbReference type="ARBA" id="ARBA00004651"/>
    </source>
</evidence>
<keyword evidence="5 8" id="KW-0812">Transmembrane</keyword>
<dbReference type="Gene3D" id="3.30.460.20">
    <property type="entry name" value="CorA soluble domain-like"/>
    <property type="match status" value="1"/>
</dbReference>
<protein>
    <recommendedName>
        <fullName evidence="8">Magnesium transport protein CorA</fullName>
    </recommendedName>
</protein>
<dbReference type="InterPro" id="IPR004488">
    <property type="entry name" value="Mg/Co-transport_prot_CorA"/>
</dbReference>
<keyword evidence="7 8" id="KW-0472">Membrane</keyword>
<evidence type="ECO:0000313" key="10">
    <source>
        <dbReference type="Proteomes" id="UP000191055"/>
    </source>
</evidence>
<evidence type="ECO:0000256" key="5">
    <source>
        <dbReference type="ARBA" id="ARBA00022692"/>
    </source>
</evidence>
<dbReference type="PANTHER" id="PTHR46494">
    <property type="entry name" value="CORA FAMILY METAL ION TRANSPORTER (EUROFUNG)"/>
    <property type="match status" value="1"/>
</dbReference>
<keyword evidence="8" id="KW-0406">Ion transport</keyword>
<sequence>MQYKIRKSAVQIRGLFGPVIQHRIKRKPPGQAPGTILHTGIKRMEELKMTLHDFDENRYENISIDKITDAERYIKSASKTWIQIHGLHDIEKLKEIWNFFDIHPLVQEDIVSVNQRPKVEPYDDIIFIVLRMIKGVNTSNEELQTEQLSIILGKNYVLSFQESDDTLFEPIIRRLLLNNTRLRRLSCDYLAYALLDNVVDHYFSALDMAGEHIESIEEEVISNPKPLNLQHIHTLRRDLIFLRKSVWSLRDGLNSLIRDESPLISNDVKIYLRDVYDHIVQVIDSIENHREMVFSLYDMYMSSLSNRMNEIMKVLTIIATIFIPLTFIAGVYGMNFNPEISPLNMPELNWEWGYPASLLIMATVAAIMMFYFKRKGWL</sequence>
<comment type="similarity">
    <text evidence="2 8">Belongs to the CorA metal ion transporter (MIT) (TC 1.A.35) family.</text>
</comment>
<dbReference type="Pfam" id="PF01544">
    <property type="entry name" value="CorA"/>
    <property type="match status" value="1"/>
</dbReference>
<evidence type="ECO:0000313" key="9">
    <source>
        <dbReference type="EMBL" id="SKB93351.1"/>
    </source>
</evidence>
<proteinExistence type="inferred from homology"/>
<reference evidence="10" key="1">
    <citation type="submission" date="2017-02" db="EMBL/GenBank/DDBJ databases">
        <authorList>
            <person name="Varghese N."/>
            <person name="Submissions S."/>
        </authorList>
    </citation>
    <scope>NUCLEOTIDE SEQUENCE [LARGE SCALE GENOMIC DNA]</scope>
    <source>
        <strain evidence="10">DSM 24412</strain>
    </source>
</reference>
<dbReference type="GO" id="GO:0000287">
    <property type="term" value="F:magnesium ion binding"/>
    <property type="evidence" value="ECO:0007669"/>
    <property type="project" value="TreeGrafter"/>
</dbReference>
<dbReference type="NCBIfam" id="TIGR00383">
    <property type="entry name" value="corA"/>
    <property type="match status" value="1"/>
</dbReference>
<dbReference type="Gene3D" id="1.20.58.340">
    <property type="entry name" value="Magnesium transport protein CorA, transmembrane region"/>
    <property type="match status" value="2"/>
</dbReference>
<dbReference type="SUPFAM" id="SSF143865">
    <property type="entry name" value="CorA soluble domain-like"/>
    <property type="match status" value="1"/>
</dbReference>
<keyword evidence="8" id="KW-0460">Magnesium</keyword>
<keyword evidence="3 8" id="KW-0813">Transport</keyword>
<evidence type="ECO:0000256" key="2">
    <source>
        <dbReference type="ARBA" id="ARBA00009765"/>
    </source>
</evidence>
<comment type="function">
    <text evidence="8">Mediates influx of magnesium ions.</text>
</comment>
<dbReference type="CDD" id="cd12828">
    <property type="entry name" value="TmCorA-like_1"/>
    <property type="match status" value="1"/>
</dbReference>
<evidence type="ECO:0000256" key="4">
    <source>
        <dbReference type="ARBA" id="ARBA00022475"/>
    </source>
</evidence>
<dbReference type="GO" id="GO:0015087">
    <property type="term" value="F:cobalt ion transmembrane transporter activity"/>
    <property type="evidence" value="ECO:0007669"/>
    <property type="project" value="UniProtKB-UniRule"/>
</dbReference>
<evidence type="ECO:0000256" key="7">
    <source>
        <dbReference type="ARBA" id="ARBA00023136"/>
    </source>
</evidence>
<feature type="transmembrane region" description="Helical" evidence="8">
    <location>
        <begin position="352"/>
        <end position="372"/>
    </location>
</feature>
<accession>A0A1T5FB18</accession>
<comment type="subcellular location">
    <subcellularLocation>
        <location evidence="1">Cell membrane</location>
        <topology evidence="1">Multi-pass membrane protein</topology>
    </subcellularLocation>
    <subcellularLocation>
        <location evidence="8">Membrane</location>
        <topology evidence="8">Multi-pass membrane protein</topology>
    </subcellularLocation>
</comment>
<dbReference type="InterPro" id="IPR045863">
    <property type="entry name" value="CorA_TM1_TM2"/>
</dbReference>
<dbReference type="OrthoDB" id="9803416at2"/>
<dbReference type="AlphaFoldDB" id="A0A1T5FB18"/>
<dbReference type="Proteomes" id="UP000191055">
    <property type="component" value="Unassembled WGS sequence"/>
</dbReference>
<gene>
    <name evidence="8" type="primary">corA</name>
    <name evidence="9" type="ORF">SAMN03080601_01575</name>
</gene>
<organism evidence="9 10">
    <name type="scientific">Alkalitalea saponilacus</name>
    <dbReference type="NCBI Taxonomy" id="889453"/>
    <lineage>
        <taxon>Bacteria</taxon>
        <taxon>Pseudomonadati</taxon>
        <taxon>Bacteroidota</taxon>
        <taxon>Bacteroidia</taxon>
        <taxon>Marinilabiliales</taxon>
        <taxon>Marinilabiliaceae</taxon>
        <taxon>Alkalitalea</taxon>
    </lineage>
</organism>
<dbReference type="GO" id="GO:0015095">
    <property type="term" value="F:magnesium ion transmembrane transporter activity"/>
    <property type="evidence" value="ECO:0007669"/>
    <property type="project" value="UniProtKB-UniRule"/>
</dbReference>
<dbReference type="GO" id="GO:0050897">
    <property type="term" value="F:cobalt ion binding"/>
    <property type="evidence" value="ECO:0007669"/>
    <property type="project" value="TreeGrafter"/>
</dbReference>
<dbReference type="PANTHER" id="PTHR46494:SF1">
    <property type="entry name" value="CORA FAMILY METAL ION TRANSPORTER (EUROFUNG)"/>
    <property type="match status" value="1"/>
</dbReference>
<dbReference type="KEGG" id="asx:CDL62_13545"/>
<dbReference type="InterPro" id="IPR045861">
    <property type="entry name" value="CorA_cytoplasmic_dom"/>
</dbReference>
<dbReference type="SUPFAM" id="SSF144083">
    <property type="entry name" value="Magnesium transport protein CorA, transmembrane region"/>
    <property type="match status" value="1"/>
</dbReference>
<dbReference type="GO" id="GO:0005886">
    <property type="term" value="C:plasma membrane"/>
    <property type="evidence" value="ECO:0007669"/>
    <property type="project" value="UniProtKB-SubCell"/>
</dbReference>
<feature type="transmembrane region" description="Helical" evidence="8">
    <location>
        <begin position="311"/>
        <end position="332"/>
    </location>
</feature>
<dbReference type="InterPro" id="IPR002523">
    <property type="entry name" value="MgTranspt_CorA/ZnTranspt_ZntB"/>
</dbReference>
<evidence type="ECO:0000256" key="6">
    <source>
        <dbReference type="ARBA" id="ARBA00022989"/>
    </source>
</evidence>
<keyword evidence="6 8" id="KW-1133">Transmembrane helix</keyword>
<dbReference type="FunFam" id="1.20.58.340:FF:000012">
    <property type="entry name" value="Magnesium transport protein CorA"/>
    <property type="match status" value="1"/>
</dbReference>
<keyword evidence="4 8" id="KW-1003">Cell membrane</keyword>
<evidence type="ECO:0000256" key="3">
    <source>
        <dbReference type="ARBA" id="ARBA00022448"/>
    </source>
</evidence>
<name>A0A1T5FB18_9BACT</name>
<dbReference type="RefSeq" id="WP_079557337.1">
    <property type="nucleotide sequence ID" value="NZ_CP021904.1"/>
</dbReference>
<dbReference type="EMBL" id="FUYV01000007">
    <property type="protein sequence ID" value="SKB93351.1"/>
    <property type="molecule type" value="Genomic_DNA"/>
</dbReference>